<name>A0A820I401_9BILA</name>
<feature type="compositionally biased region" description="Low complexity" evidence="1">
    <location>
        <begin position="1"/>
        <end position="37"/>
    </location>
</feature>
<evidence type="ECO:0000313" key="3">
    <source>
        <dbReference type="Proteomes" id="UP000663836"/>
    </source>
</evidence>
<feature type="compositionally biased region" description="Low complexity" evidence="1">
    <location>
        <begin position="95"/>
        <end position="104"/>
    </location>
</feature>
<proteinExistence type="predicted"/>
<dbReference type="AlphaFoldDB" id="A0A820I401"/>
<gene>
    <name evidence="2" type="ORF">JBS370_LOCUS40501</name>
</gene>
<feature type="region of interest" description="Disordered" evidence="1">
    <location>
        <begin position="1"/>
        <end position="134"/>
    </location>
</feature>
<organism evidence="2 3">
    <name type="scientific">Rotaria sordida</name>
    <dbReference type="NCBI Taxonomy" id="392033"/>
    <lineage>
        <taxon>Eukaryota</taxon>
        <taxon>Metazoa</taxon>
        <taxon>Spiralia</taxon>
        <taxon>Gnathifera</taxon>
        <taxon>Rotifera</taxon>
        <taxon>Eurotatoria</taxon>
        <taxon>Bdelloidea</taxon>
        <taxon>Philodinida</taxon>
        <taxon>Philodinidae</taxon>
        <taxon>Rotaria</taxon>
    </lineage>
</organism>
<feature type="compositionally biased region" description="Polar residues" evidence="1">
    <location>
        <begin position="55"/>
        <end position="68"/>
    </location>
</feature>
<evidence type="ECO:0000313" key="2">
    <source>
        <dbReference type="EMBL" id="CAF4304393.1"/>
    </source>
</evidence>
<feature type="non-terminal residue" evidence="2">
    <location>
        <position position="134"/>
    </location>
</feature>
<protein>
    <submittedName>
        <fullName evidence="2">Uncharacterized protein</fullName>
    </submittedName>
</protein>
<comment type="caution">
    <text evidence="2">The sequence shown here is derived from an EMBL/GenBank/DDBJ whole genome shotgun (WGS) entry which is preliminary data.</text>
</comment>
<dbReference type="Proteomes" id="UP000663836">
    <property type="component" value="Unassembled WGS sequence"/>
</dbReference>
<reference evidence="2" key="1">
    <citation type="submission" date="2021-02" db="EMBL/GenBank/DDBJ databases">
        <authorList>
            <person name="Nowell W R."/>
        </authorList>
    </citation>
    <scope>NUCLEOTIDE SEQUENCE</scope>
</reference>
<evidence type="ECO:0000256" key="1">
    <source>
        <dbReference type="SAM" id="MobiDB-lite"/>
    </source>
</evidence>
<sequence length="134" mass="15107">HTYGSNRTNNNSDDNIENGNTADETSSSSWSRSNYHSRGGSFGNRVRSYDDREQSQTFRRGTSRQTSDGWRRSRGDDVDDNNNQQNEDSSTPINSSTSWTSRGGQTRRGGGSMEQRTKSNEKWNSNDDRSGIKI</sequence>
<accession>A0A820I401</accession>
<feature type="compositionally biased region" description="Basic and acidic residues" evidence="1">
    <location>
        <begin position="115"/>
        <end position="134"/>
    </location>
</feature>
<dbReference type="EMBL" id="CAJOBD010036698">
    <property type="protein sequence ID" value="CAF4304393.1"/>
    <property type="molecule type" value="Genomic_DNA"/>
</dbReference>